<dbReference type="STRING" id="3708.A0A078HHH1"/>
<organism evidence="2 3">
    <name type="scientific">Brassica napus</name>
    <name type="common">Rape</name>
    <dbReference type="NCBI Taxonomy" id="3708"/>
    <lineage>
        <taxon>Eukaryota</taxon>
        <taxon>Viridiplantae</taxon>
        <taxon>Streptophyta</taxon>
        <taxon>Embryophyta</taxon>
        <taxon>Tracheophyta</taxon>
        <taxon>Spermatophyta</taxon>
        <taxon>Magnoliopsida</taxon>
        <taxon>eudicotyledons</taxon>
        <taxon>Gunneridae</taxon>
        <taxon>Pentapetalae</taxon>
        <taxon>rosids</taxon>
        <taxon>malvids</taxon>
        <taxon>Brassicales</taxon>
        <taxon>Brassicaceae</taxon>
        <taxon>Brassiceae</taxon>
        <taxon>Brassica</taxon>
    </lineage>
</organism>
<reference evidence="2 3" key="1">
    <citation type="journal article" date="2014" name="Science">
        <title>Plant genetics. Early allopolyploid evolution in the post-Neolithic Brassica napus oilseed genome.</title>
        <authorList>
            <person name="Chalhoub B."/>
            <person name="Denoeud F."/>
            <person name="Liu S."/>
            <person name="Parkin I.A."/>
            <person name="Tang H."/>
            <person name="Wang X."/>
            <person name="Chiquet J."/>
            <person name="Belcram H."/>
            <person name="Tong C."/>
            <person name="Samans B."/>
            <person name="Correa M."/>
            <person name="Da Silva C."/>
            <person name="Just J."/>
            <person name="Falentin C."/>
            <person name="Koh C.S."/>
            <person name="Le Clainche I."/>
            <person name="Bernard M."/>
            <person name="Bento P."/>
            <person name="Noel B."/>
            <person name="Labadie K."/>
            <person name="Alberti A."/>
            <person name="Charles M."/>
            <person name="Arnaud D."/>
            <person name="Guo H."/>
            <person name="Daviaud C."/>
            <person name="Alamery S."/>
            <person name="Jabbari K."/>
            <person name="Zhao M."/>
            <person name="Edger P.P."/>
            <person name="Chelaifa H."/>
            <person name="Tack D."/>
            <person name="Lassalle G."/>
            <person name="Mestiri I."/>
            <person name="Schnel N."/>
            <person name="Le Paslier M.C."/>
            <person name="Fan G."/>
            <person name="Renault V."/>
            <person name="Bayer P.E."/>
            <person name="Golicz A.A."/>
            <person name="Manoli S."/>
            <person name="Lee T.H."/>
            <person name="Thi V.H."/>
            <person name="Chalabi S."/>
            <person name="Hu Q."/>
            <person name="Fan C."/>
            <person name="Tollenaere R."/>
            <person name="Lu Y."/>
            <person name="Battail C."/>
            <person name="Shen J."/>
            <person name="Sidebottom C.H."/>
            <person name="Wang X."/>
            <person name="Canaguier A."/>
            <person name="Chauveau A."/>
            <person name="Berard A."/>
            <person name="Deniot G."/>
            <person name="Guan M."/>
            <person name="Liu Z."/>
            <person name="Sun F."/>
            <person name="Lim Y.P."/>
            <person name="Lyons E."/>
            <person name="Town C.D."/>
            <person name="Bancroft I."/>
            <person name="Wang X."/>
            <person name="Meng J."/>
            <person name="Ma J."/>
            <person name="Pires J.C."/>
            <person name="King G.J."/>
            <person name="Brunel D."/>
            <person name="Delourme R."/>
            <person name="Renard M."/>
            <person name="Aury J.M."/>
            <person name="Adams K.L."/>
            <person name="Batley J."/>
            <person name="Snowdon R.J."/>
            <person name="Tost J."/>
            <person name="Edwards D."/>
            <person name="Zhou Y."/>
            <person name="Hua W."/>
            <person name="Sharpe A.G."/>
            <person name="Paterson A.H."/>
            <person name="Guan C."/>
            <person name="Wincker P."/>
        </authorList>
    </citation>
    <scope>NUCLEOTIDE SEQUENCE [LARGE SCALE GENOMIC DNA]</scope>
    <source>
        <strain evidence="3">cv. Darmor-bzh</strain>
    </source>
</reference>
<dbReference type="EMBL" id="LK032393">
    <property type="protein sequence ID" value="CDY37151.1"/>
    <property type="molecule type" value="Genomic_DNA"/>
</dbReference>
<dbReference type="PANTHER" id="PTHR31589">
    <property type="entry name" value="PROTEIN, PUTATIVE (DUF239)-RELATED-RELATED"/>
    <property type="match status" value="1"/>
</dbReference>
<dbReference type="Gramene" id="CDY37151">
    <property type="protein sequence ID" value="CDY37151"/>
    <property type="gene ID" value="GSBRNA2T00063400001"/>
</dbReference>
<dbReference type="SMR" id="A0A078HHH1"/>
<feature type="domain" description="Neprosin PEP catalytic" evidence="1">
    <location>
        <begin position="1"/>
        <end position="178"/>
    </location>
</feature>
<proteinExistence type="predicted"/>
<sequence length="179" mass="20147">MWKILQDALPLGAALGIRSQSTLSWFSFSNISRVGGKQYNTFLSIQQDPKTQNWLFTNGNTYIGYWPGELLPYLEDGAEQVRYGGFTNAQTENLQPFDIVSPPMGNANKPLDDEVDLKHTCYMHFVKYVALDYKSVDINSNIVIEDADFTECYDVNYLDNFGSHQQTFTFGGPGGICDV</sequence>
<evidence type="ECO:0000259" key="1">
    <source>
        <dbReference type="PROSITE" id="PS52045"/>
    </source>
</evidence>
<dbReference type="InterPro" id="IPR053168">
    <property type="entry name" value="Glutamic_endopeptidase"/>
</dbReference>
<dbReference type="PROSITE" id="PS52045">
    <property type="entry name" value="NEPROSIN_PEP_CD"/>
    <property type="match status" value="1"/>
</dbReference>
<dbReference type="InterPro" id="IPR004314">
    <property type="entry name" value="Neprosin"/>
</dbReference>
<dbReference type="Pfam" id="PF03080">
    <property type="entry name" value="Neprosin"/>
    <property type="match status" value="1"/>
</dbReference>
<evidence type="ECO:0000313" key="3">
    <source>
        <dbReference type="Proteomes" id="UP000028999"/>
    </source>
</evidence>
<evidence type="ECO:0000313" key="2">
    <source>
        <dbReference type="EMBL" id="CDY37151.1"/>
    </source>
</evidence>
<accession>A0A078HHH1</accession>
<dbReference type="PaxDb" id="3708-A0A078HHH1"/>
<protein>
    <submittedName>
        <fullName evidence="2">BnaA02g24700D protein</fullName>
    </submittedName>
</protein>
<gene>
    <name evidence="2" type="primary">BnaA02g24700D</name>
    <name evidence="2" type="ORF">GSBRNA2T00063400001</name>
</gene>
<dbReference type="AlphaFoldDB" id="A0A078HHH1"/>
<keyword evidence="3" id="KW-1185">Reference proteome</keyword>
<dbReference type="PANTHER" id="PTHR31589:SF248">
    <property type="entry name" value="CARBOXYL-TERMINAL PROTEINASE-LIKE PROTEIN (DUF239)-RELATED"/>
    <property type="match status" value="1"/>
</dbReference>
<dbReference type="Proteomes" id="UP000028999">
    <property type="component" value="Unassembled WGS sequence"/>
</dbReference>
<name>A0A078HHH1_BRANA</name>